<dbReference type="AlphaFoldDB" id="A0A084JV52"/>
<name>A0A084JV52_NONUL</name>
<dbReference type="PROSITE" id="PS51257">
    <property type="entry name" value="PROKAR_LIPOPROTEIN"/>
    <property type="match status" value="1"/>
</dbReference>
<evidence type="ECO:0000313" key="3">
    <source>
        <dbReference type="EMBL" id="PRX15690.1"/>
    </source>
</evidence>
<dbReference type="PANTHER" id="PTHR46361:SF3">
    <property type="entry name" value="ELECTRON CARRIER_ PROTEIN DISULFIDE OXIDOREDUCTASE"/>
    <property type="match status" value="1"/>
</dbReference>
<feature type="domain" description="DUF547" evidence="1">
    <location>
        <begin position="89"/>
        <end position="195"/>
    </location>
</feature>
<protein>
    <submittedName>
        <fullName evidence="3">Uncharacterized protein DUF547</fullName>
    </submittedName>
</protein>
<dbReference type="InterPro" id="IPR006869">
    <property type="entry name" value="DUF547"/>
</dbReference>
<reference evidence="3 5" key="2">
    <citation type="submission" date="2018-03" db="EMBL/GenBank/DDBJ databases">
        <title>Genomic Encyclopedia of Archaeal and Bacterial Type Strains, Phase II (KMG-II): from individual species to whole genera.</title>
        <authorList>
            <person name="Goeker M."/>
        </authorList>
    </citation>
    <scope>NUCLEOTIDE SEQUENCE [LARGE SCALE GENOMIC DNA]</scope>
    <source>
        <strain evidence="3 5">DSM 22727</strain>
    </source>
</reference>
<organism evidence="2 4">
    <name type="scientific">Nonlabens ulvanivorans</name>
    <name type="common">Persicivirga ulvanivorans</name>
    <dbReference type="NCBI Taxonomy" id="906888"/>
    <lineage>
        <taxon>Bacteria</taxon>
        <taxon>Pseudomonadati</taxon>
        <taxon>Bacteroidota</taxon>
        <taxon>Flavobacteriia</taxon>
        <taxon>Flavobacteriales</taxon>
        <taxon>Flavobacteriaceae</taxon>
        <taxon>Nonlabens</taxon>
    </lineage>
</organism>
<comment type="caution">
    <text evidence="2">The sequence shown here is derived from an EMBL/GenBank/DDBJ whole genome shotgun (WGS) entry which is preliminary data.</text>
</comment>
<dbReference type="RefSeq" id="WP_036584165.1">
    <property type="nucleotide sequence ID" value="NZ_JPJI01000032.1"/>
</dbReference>
<accession>A0A084JV52</accession>
<dbReference type="OrthoDB" id="526867at2"/>
<dbReference type="Proteomes" id="UP000028531">
    <property type="component" value="Unassembled WGS sequence"/>
</dbReference>
<keyword evidence="5" id="KW-1185">Reference proteome</keyword>
<dbReference type="Proteomes" id="UP000239997">
    <property type="component" value="Unassembled WGS sequence"/>
</dbReference>
<reference evidence="2 4" key="1">
    <citation type="submission" date="2014-07" db="EMBL/GenBank/DDBJ databases">
        <title>Draft genome sequence of Nonlabens ulvanivorans, an ulvan degrading bacterium.</title>
        <authorList>
            <person name="Kopel M."/>
            <person name="Helbert W."/>
            <person name="Henrissat B."/>
            <person name="Doniger T."/>
            <person name="Banin E."/>
        </authorList>
    </citation>
    <scope>NUCLEOTIDE SEQUENCE [LARGE SCALE GENOMIC DNA]</scope>
    <source>
        <strain evidence="2 4">PLR</strain>
    </source>
</reference>
<evidence type="ECO:0000313" key="2">
    <source>
        <dbReference type="EMBL" id="KEZ92836.1"/>
    </source>
</evidence>
<dbReference type="EMBL" id="JPJI01000032">
    <property type="protein sequence ID" value="KEZ92836.1"/>
    <property type="molecule type" value="Genomic_DNA"/>
</dbReference>
<dbReference type="EMBL" id="PVNA01000001">
    <property type="protein sequence ID" value="PRX15690.1"/>
    <property type="molecule type" value="Genomic_DNA"/>
</dbReference>
<evidence type="ECO:0000313" key="4">
    <source>
        <dbReference type="Proteomes" id="UP000028531"/>
    </source>
</evidence>
<evidence type="ECO:0000259" key="1">
    <source>
        <dbReference type="Pfam" id="PF04784"/>
    </source>
</evidence>
<proteinExistence type="predicted"/>
<evidence type="ECO:0000313" key="5">
    <source>
        <dbReference type="Proteomes" id="UP000239997"/>
    </source>
</evidence>
<sequence>MKFIYSIISLFILSSCVGGKDLNYTSLNSGEQITDATSTVLDHQPWDDLLKKHVDDKGFVDYKAFKKDHNALNEYLQYLNNNAPTKATSINEQFAYYINLYNAATVDLILENDMPASIKDISGPLGQVWLVEHVMINDKAYSLAAVEKNVLQKMGDPRIHFAINCASFSCPKLQNTAFTAANLNSLMDKAAAEFINSDKNDLSDLANPRLSKIFDWYKSDFTDTGVTIIEYINKYANSAILKDASISYKDYDWSLNKQ</sequence>
<dbReference type="Pfam" id="PF04784">
    <property type="entry name" value="DUF547"/>
    <property type="match status" value="1"/>
</dbReference>
<dbReference type="PANTHER" id="PTHR46361">
    <property type="entry name" value="ELECTRON CARRIER/ PROTEIN DISULFIDE OXIDOREDUCTASE"/>
    <property type="match status" value="1"/>
</dbReference>
<gene>
    <name evidence="2" type="ORF">IL45_11940</name>
    <name evidence="3" type="ORF">LY02_00913</name>
</gene>